<evidence type="ECO:0000256" key="3">
    <source>
        <dbReference type="ARBA" id="ARBA00022989"/>
    </source>
</evidence>
<feature type="domain" description="DUF1232" evidence="5">
    <location>
        <begin position="84"/>
        <end position="114"/>
    </location>
</feature>
<keyword evidence="7" id="KW-1185">Reference proteome</keyword>
<sequence>MAFEVSFELQESDLEHFRGVMRKAQEGAKKLTDQAILANAKKLIQDVEGNVPPFVSDRIKKLETLIAMIEDAEWKIPSEERADVLSALSYFSDPEDLVPDDIPVLGFLDDAIMIELVAEDLKDDIEAFDEFCAYRIREKDRAGDQDITHDDWLDAKRRELHSRMRNRRSSRRRRGSSFRSIF</sequence>
<evidence type="ECO:0000313" key="6">
    <source>
        <dbReference type="EMBL" id="WNC67948.1"/>
    </source>
</evidence>
<evidence type="ECO:0000256" key="2">
    <source>
        <dbReference type="ARBA" id="ARBA00022692"/>
    </source>
</evidence>
<evidence type="ECO:0000313" key="7">
    <source>
        <dbReference type="Proteomes" id="UP001248581"/>
    </source>
</evidence>
<dbReference type="InterPro" id="IPR010652">
    <property type="entry name" value="DUF1232"/>
</dbReference>
<organism evidence="6 7">
    <name type="scientific">Thalassotalea nanhaiensis</name>
    <dbReference type="NCBI Taxonomy" id="3065648"/>
    <lineage>
        <taxon>Bacteria</taxon>
        <taxon>Pseudomonadati</taxon>
        <taxon>Pseudomonadota</taxon>
        <taxon>Gammaproteobacteria</taxon>
        <taxon>Alteromonadales</taxon>
        <taxon>Colwelliaceae</taxon>
        <taxon>Thalassotalea</taxon>
    </lineage>
</organism>
<dbReference type="Pfam" id="PF06803">
    <property type="entry name" value="DUF1232"/>
    <property type="match status" value="1"/>
</dbReference>
<name>A0ABY9TIA4_9GAMM</name>
<comment type="subcellular location">
    <subcellularLocation>
        <location evidence="1">Endomembrane system</location>
        <topology evidence="1">Multi-pass membrane protein</topology>
    </subcellularLocation>
</comment>
<dbReference type="EMBL" id="CP134146">
    <property type="protein sequence ID" value="WNC67948.1"/>
    <property type="molecule type" value="Genomic_DNA"/>
</dbReference>
<keyword evidence="3" id="KW-1133">Transmembrane helix</keyword>
<protein>
    <submittedName>
        <fullName evidence="6">DUF1232 domain-containing protein</fullName>
    </submittedName>
</protein>
<gene>
    <name evidence="6" type="ORF">RI845_15655</name>
</gene>
<evidence type="ECO:0000259" key="5">
    <source>
        <dbReference type="Pfam" id="PF06803"/>
    </source>
</evidence>
<dbReference type="Proteomes" id="UP001248581">
    <property type="component" value="Chromosome"/>
</dbReference>
<keyword evidence="4" id="KW-0472">Membrane</keyword>
<evidence type="ECO:0000256" key="1">
    <source>
        <dbReference type="ARBA" id="ARBA00004127"/>
    </source>
</evidence>
<proteinExistence type="predicted"/>
<keyword evidence="2" id="KW-0812">Transmembrane</keyword>
<evidence type="ECO:0000256" key="4">
    <source>
        <dbReference type="ARBA" id="ARBA00023136"/>
    </source>
</evidence>
<accession>A0ABY9TIA4</accession>
<dbReference type="RefSeq" id="WP_348387106.1">
    <property type="nucleotide sequence ID" value="NZ_CP134146.1"/>
</dbReference>
<reference evidence="7" key="1">
    <citation type="submission" date="2023-09" db="EMBL/GenBank/DDBJ databases">
        <authorList>
            <person name="Li S."/>
            <person name="Li X."/>
            <person name="Zhang C."/>
            <person name="Zhao Z."/>
        </authorList>
    </citation>
    <scope>NUCLEOTIDE SEQUENCE [LARGE SCALE GENOMIC DNA]</scope>
    <source>
        <strain evidence="7">SQ345</strain>
    </source>
</reference>